<accession>A0A1B7JYP2</accession>
<keyword evidence="4" id="KW-0804">Transcription</keyword>
<dbReference type="Pfam" id="PF00480">
    <property type="entry name" value="ROK"/>
    <property type="match status" value="1"/>
</dbReference>
<evidence type="ECO:0000256" key="4">
    <source>
        <dbReference type="ARBA" id="ARBA00023163"/>
    </source>
</evidence>
<dbReference type="PATRIC" id="fig|1354264.4.peg.2340"/>
<proteinExistence type="inferred from homology"/>
<evidence type="ECO:0000256" key="2">
    <source>
        <dbReference type="ARBA" id="ARBA00023015"/>
    </source>
</evidence>
<dbReference type="SUPFAM" id="SSF46785">
    <property type="entry name" value="Winged helix' DNA-binding domain"/>
    <property type="match status" value="1"/>
</dbReference>
<keyword evidence="2" id="KW-0805">Transcription regulation</keyword>
<dbReference type="PANTHER" id="PTHR18964:SF149">
    <property type="entry name" value="BIFUNCTIONAL UDP-N-ACETYLGLUCOSAMINE 2-EPIMERASE_N-ACETYLMANNOSAMINE KINASE"/>
    <property type="match status" value="1"/>
</dbReference>
<evidence type="ECO:0000256" key="1">
    <source>
        <dbReference type="ARBA" id="ARBA00006479"/>
    </source>
</evidence>
<keyword evidence="5" id="KW-0119">Carbohydrate metabolism</keyword>
<evidence type="ECO:0000256" key="5">
    <source>
        <dbReference type="ARBA" id="ARBA00023277"/>
    </source>
</evidence>
<dbReference type="EMBL" id="LXEU01000046">
    <property type="protein sequence ID" value="OAT53033.1"/>
    <property type="molecule type" value="Genomic_DNA"/>
</dbReference>
<dbReference type="GO" id="GO:0003677">
    <property type="term" value="F:DNA binding"/>
    <property type="evidence" value="ECO:0007669"/>
    <property type="project" value="UniProtKB-KW"/>
</dbReference>
<dbReference type="AlphaFoldDB" id="A0A1B7JYP2"/>
<comment type="similarity">
    <text evidence="1">Belongs to the ROK (NagC/XylR) family.</text>
</comment>
<dbReference type="Proteomes" id="UP000078386">
    <property type="component" value="Unassembled WGS sequence"/>
</dbReference>
<dbReference type="PANTHER" id="PTHR18964">
    <property type="entry name" value="ROK (REPRESSOR, ORF, KINASE) FAMILY"/>
    <property type="match status" value="1"/>
</dbReference>
<keyword evidence="7" id="KW-1185">Reference proteome</keyword>
<evidence type="ECO:0000313" key="7">
    <source>
        <dbReference type="Proteomes" id="UP000078386"/>
    </source>
</evidence>
<dbReference type="RefSeq" id="WP_064545281.1">
    <property type="nucleotide sequence ID" value="NZ_LXEU01000046.1"/>
</dbReference>
<dbReference type="InterPro" id="IPR036390">
    <property type="entry name" value="WH_DNA-bd_sf"/>
</dbReference>
<sequence length="405" mass="44327">MVADSQPGHIDQIKQTNAGSVYRLIDQLGPVSRIDLSRLAQLAPASITKIVRELLEAHLVQETEIQEAGSRGRPAVGLMVETEAWHYLAVRISRGDIHLALRDLSSKLVVEEQLELALVDETPFLNRVLSHIDQFFIRHQNLLERLTAIAITLPGIIDTENGIIHRMPFYDVKDVPLGETLEAHTGVPVYIQHDISAWTMAEALFGASRGARDVIQVVIDHNVGAGVITDGRLLHAGSSSLVEIGHTQVDPYGKRCYCGNHGCLETIASVESVLELTQVRMQQSMSSMLHQKPLTVDWLCQAALQGDLLAKDIISSIGTNVGRILAIMVNLFNPQKILIGSPFNQAADILFPAIGDCIRQQSLPAYSKHIAVEQTQFSNRGTMAGAALVKDALYNGTLLIRLLQG</sequence>
<dbReference type="CDD" id="cd24074">
    <property type="entry name" value="ASKHA_ATPase_ROK_Mlc"/>
    <property type="match status" value="1"/>
</dbReference>
<dbReference type="InterPro" id="IPR036388">
    <property type="entry name" value="WH-like_DNA-bd_sf"/>
</dbReference>
<dbReference type="InterPro" id="IPR000600">
    <property type="entry name" value="ROK"/>
</dbReference>
<dbReference type="SUPFAM" id="SSF53067">
    <property type="entry name" value="Actin-like ATPase domain"/>
    <property type="match status" value="1"/>
</dbReference>
<reference evidence="6 7" key="1">
    <citation type="submission" date="2016-04" db="EMBL/GenBank/DDBJ databases">
        <title>ATOL: Assembling a taxonomically balanced genome-scale reconstruction of the evolutionary history of the Enterobacteriaceae.</title>
        <authorList>
            <person name="Plunkett G.III."/>
            <person name="Neeno-Eckwall E.C."/>
            <person name="Glasner J.D."/>
            <person name="Perna N.T."/>
        </authorList>
    </citation>
    <scope>NUCLEOTIDE SEQUENCE [LARGE SCALE GENOMIC DNA]</scope>
    <source>
        <strain evidence="6 7">ATCC 51603</strain>
    </source>
</reference>
<dbReference type="GO" id="GO:0006351">
    <property type="term" value="P:DNA-templated transcription"/>
    <property type="evidence" value="ECO:0007669"/>
    <property type="project" value="TreeGrafter"/>
</dbReference>
<evidence type="ECO:0000256" key="3">
    <source>
        <dbReference type="ARBA" id="ARBA00023125"/>
    </source>
</evidence>
<organism evidence="6 7">
    <name type="scientific">Kluyvera georgiana ATCC 51603</name>
    <dbReference type="NCBI Taxonomy" id="1354264"/>
    <lineage>
        <taxon>Bacteria</taxon>
        <taxon>Pseudomonadati</taxon>
        <taxon>Pseudomonadota</taxon>
        <taxon>Gammaproteobacteria</taxon>
        <taxon>Enterobacterales</taxon>
        <taxon>Enterobacteriaceae</taxon>
        <taxon>Kluyvera</taxon>
    </lineage>
</organism>
<name>A0A1B7JYP2_9ENTR</name>
<dbReference type="InterPro" id="IPR043129">
    <property type="entry name" value="ATPase_NBD"/>
</dbReference>
<dbReference type="Gene3D" id="3.30.420.40">
    <property type="match status" value="2"/>
</dbReference>
<protein>
    <submittedName>
        <fullName evidence="6">Transcriptional repressor</fullName>
    </submittedName>
</protein>
<dbReference type="FunFam" id="1.10.10.10:FF:000045">
    <property type="entry name" value="ROK family transcriptional regulator"/>
    <property type="match status" value="1"/>
</dbReference>
<dbReference type="Gene3D" id="1.10.10.10">
    <property type="entry name" value="Winged helix-like DNA-binding domain superfamily/Winged helix DNA-binding domain"/>
    <property type="match status" value="1"/>
</dbReference>
<comment type="caution">
    <text evidence="6">The sequence shown here is derived from an EMBL/GenBank/DDBJ whole genome shotgun (WGS) entry which is preliminary data.</text>
</comment>
<keyword evidence="3" id="KW-0238">DNA-binding</keyword>
<evidence type="ECO:0000313" key="6">
    <source>
        <dbReference type="EMBL" id="OAT53033.1"/>
    </source>
</evidence>
<dbReference type="GO" id="GO:0006355">
    <property type="term" value="P:regulation of DNA-templated transcription"/>
    <property type="evidence" value="ECO:0007669"/>
    <property type="project" value="UniProtKB-ARBA"/>
</dbReference>
<gene>
    <name evidence="6" type="ORF">M989_02254</name>
</gene>